<evidence type="ECO:0000256" key="4">
    <source>
        <dbReference type="ARBA" id="ARBA00023136"/>
    </source>
</evidence>
<keyword evidence="3 5" id="KW-1133">Transmembrane helix</keyword>
<dbReference type="GO" id="GO:0016020">
    <property type="term" value="C:membrane"/>
    <property type="evidence" value="ECO:0007669"/>
    <property type="project" value="UniProtKB-SubCell"/>
</dbReference>
<dbReference type="GO" id="GO:0140359">
    <property type="term" value="F:ABC-type transporter activity"/>
    <property type="evidence" value="ECO:0007669"/>
    <property type="project" value="InterPro"/>
</dbReference>
<evidence type="ECO:0000256" key="5">
    <source>
        <dbReference type="SAM" id="Phobius"/>
    </source>
</evidence>
<evidence type="ECO:0000256" key="1">
    <source>
        <dbReference type="ARBA" id="ARBA00004141"/>
    </source>
</evidence>
<sequence length="349" mass="37348">MKGPFKSLAIAMAKGFVRDKATLFFAFVFPLMFLVIFGLLFRDIGAEKMKLGAYGDGEVITALERSGVVELERFATAAEGEAKVRDGDLPGLVEATGTTVVLRFAASDQAQAGTVQGLVAGVTQQLNVAASGQPPKYDFRAEQVEDSSLKSIQYLTPGILSWGIAVTAVFGAAITLVNWRRKQVLRRLRLAPIGITPILTSRVVVTIGVAVTQALLFIGVALLPVFGLTLSGTWWLSIPVFLSGVLAFFAIGMLVGAFCKTEEAATGAANIVVLPMAFLSGTFFPIDLAPKWLQTVSQVFPLRHMNDGVTDFLVRGKGPEALLLPCGVLLGFTLVVSFIASRVFTWEES</sequence>
<dbReference type="Proteomes" id="UP001165042">
    <property type="component" value="Unassembled WGS sequence"/>
</dbReference>
<dbReference type="RefSeq" id="WP_285613589.1">
    <property type="nucleotide sequence ID" value="NZ_BSSD01000018.1"/>
</dbReference>
<accession>A0A9W6QTM0</accession>
<feature type="transmembrane region" description="Helical" evidence="5">
    <location>
        <begin position="159"/>
        <end position="179"/>
    </location>
</feature>
<protein>
    <recommendedName>
        <fullName evidence="6">ABC transmembrane type-2 domain-containing protein</fullName>
    </recommendedName>
</protein>
<keyword evidence="8" id="KW-1185">Reference proteome</keyword>
<dbReference type="AlphaFoldDB" id="A0A9W6QTM0"/>
<feature type="transmembrane region" description="Helical" evidence="5">
    <location>
        <begin position="199"/>
        <end position="222"/>
    </location>
</feature>
<feature type="transmembrane region" description="Helical" evidence="5">
    <location>
        <begin position="267"/>
        <end position="286"/>
    </location>
</feature>
<dbReference type="InterPro" id="IPR013525">
    <property type="entry name" value="ABC2_TM"/>
</dbReference>
<feature type="transmembrane region" description="Helical" evidence="5">
    <location>
        <begin position="21"/>
        <end position="41"/>
    </location>
</feature>
<evidence type="ECO:0000313" key="8">
    <source>
        <dbReference type="Proteomes" id="UP001165042"/>
    </source>
</evidence>
<evidence type="ECO:0000256" key="3">
    <source>
        <dbReference type="ARBA" id="ARBA00022989"/>
    </source>
</evidence>
<evidence type="ECO:0000259" key="6">
    <source>
        <dbReference type="PROSITE" id="PS51012"/>
    </source>
</evidence>
<comment type="caution">
    <text evidence="7">The sequence shown here is derived from an EMBL/GenBank/DDBJ whole genome shotgun (WGS) entry which is preliminary data.</text>
</comment>
<name>A0A9W6QTM0_9PSEU</name>
<keyword evidence="2 5" id="KW-0812">Transmembrane</keyword>
<reference evidence="7" key="1">
    <citation type="submission" date="2023-02" db="EMBL/GenBank/DDBJ databases">
        <title>Actinokineospora globicatena NBRC 15670.</title>
        <authorList>
            <person name="Ichikawa N."/>
            <person name="Sato H."/>
            <person name="Tonouchi N."/>
        </authorList>
    </citation>
    <scope>NUCLEOTIDE SEQUENCE</scope>
    <source>
        <strain evidence="7">NBRC 15670</strain>
    </source>
</reference>
<gene>
    <name evidence="7" type="ORF">Aglo03_67220</name>
</gene>
<proteinExistence type="predicted"/>
<dbReference type="PROSITE" id="PS51012">
    <property type="entry name" value="ABC_TM2"/>
    <property type="match status" value="1"/>
</dbReference>
<dbReference type="InterPro" id="IPR052902">
    <property type="entry name" value="ABC-2_transporter"/>
</dbReference>
<dbReference type="PANTHER" id="PTHR43027">
    <property type="entry name" value="DOXORUBICIN RESISTANCE ABC TRANSPORTER PERMEASE PROTEIN DRRC-RELATED"/>
    <property type="match status" value="1"/>
</dbReference>
<feature type="transmembrane region" description="Helical" evidence="5">
    <location>
        <begin position="322"/>
        <end position="344"/>
    </location>
</feature>
<dbReference type="Pfam" id="PF12698">
    <property type="entry name" value="ABC2_membrane_3"/>
    <property type="match status" value="1"/>
</dbReference>
<dbReference type="InterPro" id="IPR047817">
    <property type="entry name" value="ABC2_TM_bact-type"/>
</dbReference>
<dbReference type="EMBL" id="BSSD01000018">
    <property type="protein sequence ID" value="GLW95906.1"/>
    <property type="molecule type" value="Genomic_DNA"/>
</dbReference>
<evidence type="ECO:0000256" key="2">
    <source>
        <dbReference type="ARBA" id="ARBA00022692"/>
    </source>
</evidence>
<dbReference type="PANTHER" id="PTHR43027:SF1">
    <property type="entry name" value="DOXORUBICIN RESISTANCE ABC TRANSPORTER PERMEASE PROTEIN DRRC-RELATED"/>
    <property type="match status" value="1"/>
</dbReference>
<keyword evidence="4 5" id="KW-0472">Membrane</keyword>
<feature type="transmembrane region" description="Helical" evidence="5">
    <location>
        <begin position="234"/>
        <end position="255"/>
    </location>
</feature>
<organism evidence="7 8">
    <name type="scientific">Actinokineospora globicatena</name>
    <dbReference type="NCBI Taxonomy" id="103729"/>
    <lineage>
        <taxon>Bacteria</taxon>
        <taxon>Bacillati</taxon>
        <taxon>Actinomycetota</taxon>
        <taxon>Actinomycetes</taxon>
        <taxon>Pseudonocardiales</taxon>
        <taxon>Pseudonocardiaceae</taxon>
        <taxon>Actinokineospora</taxon>
    </lineage>
</organism>
<feature type="domain" description="ABC transmembrane type-2" evidence="6">
    <location>
        <begin position="116"/>
        <end position="347"/>
    </location>
</feature>
<evidence type="ECO:0000313" key="7">
    <source>
        <dbReference type="EMBL" id="GLW95906.1"/>
    </source>
</evidence>
<comment type="subcellular location">
    <subcellularLocation>
        <location evidence="1">Membrane</location>
        <topology evidence="1">Multi-pass membrane protein</topology>
    </subcellularLocation>
</comment>